<feature type="transmembrane region" description="Helical" evidence="2">
    <location>
        <begin position="336"/>
        <end position="355"/>
    </location>
</feature>
<dbReference type="RefSeq" id="WP_184202145.1">
    <property type="nucleotide sequence ID" value="NZ_JACHGW010000004.1"/>
</dbReference>
<evidence type="ECO:0000313" key="3">
    <source>
        <dbReference type="EMBL" id="MBB6052673.1"/>
    </source>
</evidence>
<feature type="transmembrane region" description="Helical" evidence="2">
    <location>
        <begin position="1017"/>
        <end position="1035"/>
    </location>
</feature>
<dbReference type="Gene3D" id="3.30.70.1430">
    <property type="entry name" value="Multidrug efflux transporter AcrB pore domain"/>
    <property type="match status" value="2"/>
</dbReference>
<accession>A0A7W9SUM7</accession>
<comment type="caution">
    <text evidence="3">The sequence shown here is derived from an EMBL/GenBank/DDBJ whole genome shotgun (WGS) entry which is preliminary data.</text>
</comment>
<evidence type="ECO:0000313" key="4">
    <source>
        <dbReference type="Proteomes" id="UP000520814"/>
    </source>
</evidence>
<dbReference type="InterPro" id="IPR001036">
    <property type="entry name" value="Acrflvin-R"/>
</dbReference>
<keyword evidence="2" id="KW-0812">Transmembrane</keyword>
<dbReference type="Pfam" id="PF00873">
    <property type="entry name" value="ACR_tran"/>
    <property type="match status" value="1"/>
</dbReference>
<reference evidence="3 4" key="1">
    <citation type="submission" date="2020-08" db="EMBL/GenBank/DDBJ databases">
        <title>Genomic Encyclopedia of Type Strains, Phase IV (KMG-IV): sequencing the most valuable type-strain genomes for metagenomic binning, comparative biology and taxonomic classification.</title>
        <authorList>
            <person name="Goeker M."/>
        </authorList>
    </citation>
    <scope>NUCLEOTIDE SEQUENCE [LARGE SCALE GENOMIC DNA]</scope>
    <source>
        <strain evidence="3 4">DSM 23562</strain>
    </source>
</reference>
<dbReference type="EMBL" id="JACHGW010000004">
    <property type="protein sequence ID" value="MBB6052673.1"/>
    <property type="molecule type" value="Genomic_DNA"/>
</dbReference>
<proteinExistence type="inferred from homology"/>
<feature type="transmembrane region" description="Helical" evidence="2">
    <location>
        <begin position="856"/>
        <end position="873"/>
    </location>
</feature>
<feature type="transmembrane region" description="Helical" evidence="2">
    <location>
        <begin position="530"/>
        <end position="554"/>
    </location>
</feature>
<keyword evidence="4" id="KW-1185">Reference proteome</keyword>
<dbReference type="GO" id="GO:0015562">
    <property type="term" value="F:efflux transmembrane transporter activity"/>
    <property type="evidence" value="ECO:0007669"/>
    <property type="project" value="InterPro"/>
</dbReference>
<dbReference type="PRINTS" id="PR00702">
    <property type="entry name" value="ACRIFLAVINRP"/>
</dbReference>
<dbReference type="InterPro" id="IPR027463">
    <property type="entry name" value="AcrB_DN_DC_subdom"/>
</dbReference>
<dbReference type="Gene3D" id="3.30.2090.10">
    <property type="entry name" value="Multidrug efflux transporter AcrB TolC docking domain, DN and DC subdomains"/>
    <property type="match status" value="2"/>
</dbReference>
<dbReference type="InterPro" id="IPR003423">
    <property type="entry name" value="OMP_efflux"/>
</dbReference>
<evidence type="ECO:0000256" key="2">
    <source>
        <dbReference type="SAM" id="Phobius"/>
    </source>
</evidence>
<feature type="transmembrane region" description="Helical" evidence="2">
    <location>
        <begin position="987"/>
        <end position="1010"/>
    </location>
</feature>
<dbReference type="Gene3D" id="3.30.70.1320">
    <property type="entry name" value="Multidrug efflux transporter AcrB pore domain like"/>
    <property type="match status" value="1"/>
</dbReference>
<dbReference type="Gene3D" id="1.20.1640.10">
    <property type="entry name" value="Multidrug efflux transporter AcrB transmembrane domain"/>
    <property type="match status" value="2"/>
</dbReference>
<keyword evidence="2" id="KW-0472">Membrane</keyword>
<dbReference type="PANTHER" id="PTHR32063:SF18">
    <property type="entry name" value="CATION EFFLUX SYSTEM PROTEIN"/>
    <property type="match status" value="1"/>
</dbReference>
<sequence>MTLTRLAFTYRPVTILVAFLVLVLGLTGLFTMSRREDPDLKGRFAQVVALYPGASASQVEQLVTEKLERTLREIDDVGTVTSTSRPGLAVIQVQAADRMTDTLDKLMDQLRKRSADLRPQLPAGVVSVAVNDRFADTSALIFAVTQPGASARDREALARQLRDRLKVLPEVGETQLLGVEQEVVTVSLSSQRLGALGGAVTTERIAAAIAQKNVLPEVGGSLAAGDARLTLLPTGNLTDPATLESLVVGLSEQGAPVYLRDIATVTRGFADPPAALLRVGGEPAVGVGLTMRKGGNISALGAKAQAVVAGLSLPQGASVTTVNNLPRSVERRVGSFFHELMLAVAIIFVVMLAFMGWRSALLVGAMLPLSMLVTFAAMWFTGREIQQMSIAALIIALALVVDNSIVVLDNIEEKLAAGIPREEAAISGADELRGPFITANLVAISSFLPLAFLPGGAGDFVRDLGLVTGLSLVVSVVLNLTVLPLLCFRFLRAGHDEKKTVVQRWLDRGVDALREGKANLAQLAFRRPGVVVGIASVLLFGAVSLIPKLGFSFFPSADRDQFTIDVWLPEGRDIRATERAVQKVEKLLAGQKGIVSYVSYIGQGGPRFYYNVNPEVPTPNYAQLVVNTETLDQTEALVASLQSAARTAVPEARVTAKKLEQGPPVGAPVAVRVTGESVAGLRRAAAELEARLNGIAGTHSVHNSYGELPLQLEVKIDEDRAAALGLSSAAVAQTARLAVTGQTVSLFREGDKEIPIELRVAASERRSPDDVLNLYLPGGVTLRQVATLALTPGEGRIVRRNGQRTLTVSAFLDGTRLASAVVDDLKLSLAQRPLAEPVTVGFGGEQEEANKTFTDMMVVFAVAFVFNLVVLMVQFNSVPIVTAILSSVPLGVIGAVPGLYLAHQNFGFMAFLGIAALGGIVTNHTIFIFHYAQEEQRQQPVSMAEALVDASRRRLRPILLTVLLSVGALLPQAYAGSKLWPPLDWAIIAGLLVSTFLTMIVIPSVYALLARGEARRLLVPAVVASVLMMALPSQAQSLTVDSAVTQALQKSRRVQLAEALVRRAAGKTDEARAALKPTAGVSANLVRLNREQRFAAGPVAIQGAYLEQAQYAASATLPLDVAGLLHTARDAAQLDEASGLLGVESARQIVALEVRLACYELTRAVALERVARAAQETAAQRLHDAEASQKAGIAPRLDVLRAQTGLADSQQQLLQAENGVKLAQAALATLLVLPLESPLVLGERATPERPLPDEATLQASARSQRPELLQARLGVKAASLGVKLSQRSLAPSVGVSLGGQYNPNAGSLAVRDLAQVAVGVTLPLSDGGLARSRRQQARADQSSAETTLSQLEEAVALEVRQAVLAIRDAQARLGVAEQAQATAEEAARLARIKYNAGVSEGTVSPLLDLADAQAALTQAQSNVVNARCALLAAWARCDRAVGSPTGAERPS</sequence>
<feature type="transmembrane region" description="Helical" evidence="2">
    <location>
        <begin position="388"/>
        <end position="408"/>
    </location>
</feature>
<feature type="transmembrane region" description="Helical" evidence="2">
    <location>
        <begin position="880"/>
        <end position="900"/>
    </location>
</feature>
<comment type="similarity">
    <text evidence="1">Belongs to the outer membrane factor (OMF) (TC 1.B.17) family.</text>
</comment>
<dbReference type="SUPFAM" id="SSF56954">
    <property type="entry name" value="Outer membrane efflux proteins (OEP)"/>
    <property type="match status" value="1"/>
</dbReference>
<feature type="transmembrane region" description="Helical" evidence="2">
    <location>
        <begin position="361"/>
        <end position="381"/>
    </location>
</feature>
<feature type="transmembrane region" description="Helical" evidence="2">
    <location>
        <begin position="906"/>
        <end position="929"/>
    </location>
</feature>
<feature type="transmembrane region" description="Helical" evidence="2">
    <location>
        <begin position="12"/>
        <end position="33"/>
    </location>
</feature>
<gene>
    <name evidence="3" type="ORF">HNQ39_004494</name>
</gene>
<dbReference type="Proteomes" id="UP000520814">
    <property type="component" value="Unassembled WGS sequence"/>
</dbReference>
<dbReference type="GO" id="GO:0042910">
    <property type="term" value="F:xenobiotic transmembrane transporter activity"/>
    <property type="evidence" value="ECO:0007669"/>
    <property type="project" value="TreeGrafter"/>
</dbReference>
<dbReference type="Gene3D" id="3.30.70.1440">
    <property type="entry name" value="Multidrug efflux transporter AcrB pore domain"/>
    <property type="match status" value="1"/>
</dbReference>
<name>A0A7W9SUM7_ARMRO</name>
<dbReference type="SUPFAM" id="SSF82714">
    <property type="entry name" value="Multidrug efflux transporter AcrB TolC docking domain, DN and DC subdomains"/>
    <property type="match status" value="2"/>
</dbReference>
<dbReference type="GO" id="GO:0005886">
    <property type="term" value="C:plasma membrane"/>
    <property type="evidence" value="ECO:0007669"/>
    <property type="project" value="TreeGrafter"/>
</dbReference>
<dbReference type="SUPFAM" id="SSF82866">
    <property type="entry name" value="Multidrug efflux transporter AcrB transmembrane domain"/>
    <property type="match status" value="2"/>
</dbReference>
<feature type="transmembrane region" description="Helical" evidence="2">
    <location>
        <begin position="470"/>
        <end position="491"/>
    </location>
</feature>
<evidence type="ECO:0000256" key="1">
    <source>
        <dbReference type="ARBA" id="ARBA00007613"/>
    </source>
</evidence>
<dbReference type="Gene3D" id="1.20.1600.10">
    <property type="entry name" value="Outer membrane efflux proteins (OEP)"/>
    <property type="match status" value="1"/>
</dbReference>
<dbReference type="PANTHER" id="PTHR32063">
    <property type="match status" value="1"/>
</dbReference>
<feature type="transmembrane region" description="Helical" evidence="2">
    <location>
        <begin position="958"/>
        <end position="975"/>
    </location>
</feature>
<protein>
    <submittedName>
        <fullName evidence="3">Multidrug efflux pump subunit AcrB</fullName>
    </submittedName>
</protein>
<organism evidence="3 4">
    <name type="scientific">Armatimonas rosea</name>
    <dbReference type="NCBI Taxonomy" id="685828"/>
    <lineage>
        <taxon>Bacteria</taxon>
        <taxon>Bacillati</taxon>
        <taxon>Armatimonadota</taxon>
        <taxon>Armatimonadia</taxon>
        <taxon>Armatimonadales</taxon>
        <taxon>Armatimonadaceae</taxon>
        <taxon>Armatimonas</taxon>
    </lineage>
</organism>
<keyword evidence="2" id="KW-1133">Transmembrane helix</keyword>
<dbReference type="SUPFAM" id="SSF82693">
    <property type="entry name" value="Multidrug efflux transporter AcrB pore domain, PN1, PN2, PC1 and PC2 subdomains"/>
    <property type="match status" value="3"/>
</dbReference>
<dbReference type="Pfam" id="PF02321">
    <property type="entry name" value="OEP"/>
    <property type="match status" value="2"/>
</dbReference>